<dbReference type="EMBL" id="MFEN01000053">
    <property type="protein sequence ID" value="OGE83053.1"/>
    <property type="molecule type" value="Genomic_DNA"/>
</dbReference>
<dbReference type="Gene3D" id="3.40.50.150">
    <property type="entry name" value="Vaccinia Virus protein VP39"/>
    <property type="match status" value="1"/>
</dbReference>
<organism evidence="3 4">
    <name type="scientific">Candidatus Doudnabacteria bacterium RIFCSPHIGHO2_01_FULL_49_9</name>
    <dbReference type="NCBI Taxonomy" id="1817827"/>
    <lineage>
        <taxon>Bacteria</taxon>
        <taxon>Candidatus Doudnaibacteriota</taxon>
    </lineage>
</organism>
<feature type="domain" description="C-methyltransferase" evidence="2">
    <location>
        <begin position="252"/>
        <end position="397"/>
    </location>
</feature>
<dbReference type="Pfam" id="PF08484">
    <property type="entry name" value="Methyltransf_14"/>
    <property type="match status" value="1"/>
</dbReference>
<reference evidence="3 4" key="1">
    <citation type="journal article" date="2016" name="Nat. Commun.">
        <title>Thousands of microbial genomes shed light on interconnected biogeochemical processes in an aquifer system.</title>
        <authorList>
            <person name="Anantharaman K."/>
            <person name="Brown C.T."/>
            <person name="Hug L.A."/>
            <person name="Sharon I."/>
            <person name="Castelle C.J."/>
            <person name="Probst A.J."/>
            <person name="Thomas B.C."/>
            <person name="Singh A."/>
            <person name="Wilkins M.J."/>
            <person name="Karaoz U."/>
            <person name="Brodie E.L."/>
            <person name="Williams K.H."/>
            <person name="Hubbard S.S."/>
            <person name="Banfield J.F."/>
        </authorList>
    </citation>
    <scope>NUCLEOTIDE SEQUENCE [LARGE SCALE GENOMIC DNA]</scope>
</reference>
<accession>A0A1F5NZK3</accession>
<protein>
    <recommendedName>
        <fullName evidence="5">Methyltransferase</fullName>
    </recommendedName>
</protein>
<dbReference type="AlphaFoldDB" id="A0A1F5NZK3"/>
<evidence type="ECO:0000259" key="1">
    <source>
        <dbReference type="Pfam" id="PF08421"/>
    </source>
</evidence>
<dbReference type="PANTHER" id="PTHR43861:SF5">
    <property type="entry name" value="BLL5978 PROTEIN"/>
    <property type="match status" value="1"/>
</dbReference>
<dbReference type="InterPro" id="IPR013630">
    <property type="entry name" value="Methyltransf_Zn-bd_dom_put"/>
</dbReference>
<gene>
    <name evidence="3" type="ORF">A2846_01720</name>
</gene>
<sequence length="403" mass="45362">MLSNSASQIEAKPIDFCRVCLARDLEKILDLGKQPLANSFLKQKDQDEQFFPLDAYLCENCGHVQLGTNVDREGIFRNYLYFSGPNPGLSSHFQKYAADVKQHVPSWQNDLIVEIGSNDGILLKEFQSPQNSILGVDPALNIESVVPTMREFFGSKVAERILREKGRKASVIMANNVLAHTYDLHDTVAGMAELITDDGLVVIEAPWLGDMFETNAYDTIYHEHLSYFSIMALQKLFEQFGLVLVDLEFQPVQGKSFRAFFGKNRKPSDFAQKIVTMEAQRGWNYRQAFAMLAKKIRRSKNILLRKLDDLKKSGESIAGYGAPAKGNTILNYTGAGSYLDALIEGMPSKIGLYAPGSRLPVVAREAVNPDAFVMFAWNYRPQILEKEKDFKGEWIIPNQIESI</sequence>
<evidence type="ECO:0000259" key="2">
    <source>
        <dbReference type="Pfam" id="PF08484"/>
    </source>
</evidence>
<proteinExistence type="predicted"/>
<dbReference type="Pfam" id="PF08421">
    <property type="entry name" value="Methyltransf_13"/>
    <property type="match status" value="1"/>
</dbReference>
<dbReference type="InterPro" id="IPR038576">
    <property type="entry name" value="Methyltransf_Zn-bd_dom_put_sf"/>
</dbReference>
<comment type="caution">
    <text evidence="3">The sequence shown here is derived from an EMBL/GenBank/DDBJ whole genome shotgun (WGS) entry which is preliminary data.</text>
</comment>
<feature type="domain" description="Methyltransferase putative zinc binding" evidence="1">
    <location>
        <begin position="17"/>
        <end position="76"/>
    </location>
</feature>
<dbReference type="InterPro" id="IPR029063">
    <property type="entry name" value="SAM-dependent_MTases_sf"/>
</dbReference>
<evidence type="ECO:0000313" key="3">
    <source>
        <dbReference type="EMBL" id="OGE83053.1"/>
    </source>
</evidence>
<dbReference type="Proteomes" id="UP000176339">
    <property type="component" value="Unassembled WGS sequence"/>
</dbReference>
<dbReference type="Gene3D" id="3.40.50.720">
    <property type="entry name" value="NAD(P)-binding Rossmann-like Domain"/>
    <property type="match status" value="1"/>
</dbReference>
<dbReference type="Gene3D" id="6.20.50.110">
    <property type="entry name" value="Methyltransferase, zinc-binding domain"/>
    <property type="match status" value="1"/>
</dbReference>
<name>A0A1F5NZK3_9BACT</name>
<dbReference type="SUPFAM" id="SSF53335">
    <property type="entry name" value="S-adenosyl-L-methionine-dependent methyltransferases"/>
    <property type="match status" value="1"/>
</dbReference>
<dbReference type="InterPro" id="IPR013691">
    <property type="entry name" value="MeTrfase_14"/>
</dbReference>
<dbReference type="Pfam" id="PF13489">
    <property type="entry name" value="Methyltransf_23"/>
    <property type="match status" value="1"/>
</dbReference>
<dbReference type="PANTHER" id="PTHR43861">
    <property type="entry name" value="TRANS-ACONITATE 2-METHYLTRANSFERASE-RELATED"/>
    <property type="match status" value="1"/>
</dbReference>
<evidence type="ECO:0000313" key="4">
    <source>
        <dbReference type="Proteomes" id="UP000176339"/>
    </source>
</evidence>
<evidence type="ECO:0008006" key="5">
    <source>
        <dbReference type="Google" id="ProtNLM"/>
    </source>
</evidence>